<dbReference type="AlphaFoldDB" id="A0A6H9GFI8"/>
<organism evidence="4 5">
    <name type="scientific">Microcystis aeruginosa NIES-3804</name>
    <dbReference type="NCBI Taxonomy" id="2517783"/>
    <lineage>
        <taxon>Bacteria</taxon>
        <taxon>Bacillati</taxon>
        <taxon>Cyanobacteriota</taxon>
        <taxon>Cyanophyceae</taxon>
        <taxon>Oscillatoriophycideae</taxon>
        <taxon>Chroococcales</taxon>
        <taxon>Microcystaceae</taxon>
        <taxon>Microcystis</taxon>
    </lineage>
</organism>
<proteinExistence type="predicted"/>
<evidence type="ECO:0000313" key="5">
    <source>
        <dbReference type="Proteomes" id="UP000435041"/>
    </source>
</evidence>
<dbReference type="Proteomes" id="UP000435041">
    <property type="component" value="Unassembled WGS sequence"/>
</dbReference>
<comment type="caution">
    <text evidence="4">The sequence shown here is derived from an EMBL/GenBank/DDBJ whole genome shotgun (WGS) entry which is preliminary data.</text>
</comment>
<dbReference type="GO" id="GO:0051536">
    <property type="term" value="F:iron-sulfur cluster binding"/>
    <property type="evidence" value="ECO:0007669"/>
    <property type="project" value="UniProtKB-KW"/>
</dbReference>
<keyword evidence="2" id="KW-0408">Iron</keyword>
<dbReference type="GO" id="GO:0046872">
    <property type="term" value="F:metal ion binding"/>
    <property type="evidence" value="ECO:0007669"/>
    <property type="project" value="UniProtKB-KW"/>
</dbReference>
<dbReference type="SUPFAM" id="SSF52833">
    <property type="entry name" value="Thioredoxin-like"/>
    <property type="match status" value="1"/>
</dbReference>
<dbReference type="PANTHER" id="PTHR43578">
    <property type="entry name" value="NADH-QUINONE OXIDOREDUCTASE SUBUNIT F"/>
    <property type="match status" value="1"/>
</dbReference>
<dbReference type="CDD" id="cd02980">
    <property type="entry name" value="TRX_Fd_family"/>
    <property type="match status" value="1"/>
</dbReference>
<evidence type="ECO:0000313" key="4">
    <source>
        <dbReference type="EMBL" id="GCL48659.1"/>
    </source>
</evidence>
<evidence type="ECO:0000256" key="1">
    <source>
        <dbReference type="ARBA" id="ARBA00022723"/>
    </source>
</evidence>
<keyword evidence="3" id="KW-0411">Iron-sulfur</keyword>
<keyword evidence="1" id="KW-0479">Metal-binding</keyword>
<dbReference type="Gene3D" id="3.40.30.10">
    <property type="entry name" value="Glutaredoxin"/>
    <property type="match status" value="1"/>
</dbReference>
<sequence>MLPQSHSQEYNRGTIQFCNFLDNMSYPQKRFVMVCQHSSCLVQGASELLLAWQTAALPEDVIVMTSGCQGQCSTSPTVRIIPEETWYCRVKPEDVRQIVEEHLKNGQPVERLLHPRIHAQWQ</sequence>
<dbReference type="Pfam" id="PF01257">
    <property type="entry name" value="2Fe-2S_thioredx"/>
    <property type="match status" value="1"/>
</dbReference>
<evidence type="ECO:0000256" key="2">
    <source>
        <dbReference type="ARBA" id="ARBA00023004"/>
    </source>
</evidence>
<evidence type="ECO:0000256" key="3">
    <source>
        <dbReference type="ARBA" id="ARBA00023014"/>
    </source>
</evidence>
<protein>
    <submittedName>
        <fullName evidence="4">2Fe-2S ferredoxin</fullName>
    </submittedName>
</protein>
<name>A0A6H9GFI8_MICAE</name>
<gene>
    <name evidence="4" type="ORF">NIES3804_02100</name>
</gene>
<accession>A0A6H9GFI8</accession>
<reference evidence="4 5" key="1">
    <citation type="submission" date="2019-02" db="EMBL/GenBank/DDBJ databases">
        <title>Draft genome sequence of Arthrospira platensis NIES-3804.</title>
        <authorList>
            <person name="Yamaguchi H."/>
            <person name="Suzuki S."/>
            <person name="Kawachi M."/>
        </authorList>
    </citation>
    <scope>NUCLEOTIDE SEQUENCE [LARGE SCALE GENOMIC DNA]</scope>
    <source>
        <strain evidence="4 5">NIES-3804</strain>
    </source>
</reference>
<dbReference type="EMBL" id="BJCI01000002">
    <property type="protein sequence ID" value="GCL48659.1"/>
    <property type="molecule type" value="Genomic_DNA"/>
</dbReference>
<dbReference type="PANTHER" id="PTHR43578:SF3">
    <property type="entry name" value="NADH-QUINONE OXIDOREDUCTASE SUBUNIT F"/>
    <property type="match status" value="1"/>
</dbReference>
<dbReference type="InterPro" id="IPR036249">
    <property type="entry name" value="Thioredoxin-like_sf"/>
</dbReference>